<dbReference type="Proteomes" id="UP000887569">
    <property type="component" value="Unplaced"/>
</dbReference>
<proteinExistence type="predicted"/>
<dbReference type="Gene3D" id="3.80.10.10">
    <property type="entry name" value="Ribonuclease Inhibitor"/>
    <property type="match status" value="1"/>
</dbReference>
<evidence type="ECO:0000313" key="1">
    <source>
        <dbReference type="Proteomes" id="UP000887569"/>
    </source>
</evidence>
<accession>A0A915A3T5</accession>
<reference evidence="2" key="1">
    <citation type="submission" date="2022-11" db="UniProtKB">
        <authorList>
            <consortium name="WormBaseParasite"/>
        </authorList>
    </citation>
    <scope>IDENTIFICATION</scope>
</reference>
<dbReference type="InterPro" id="IPR032675">
    <property type="entry name" value="LRR_dom_sf"/>
</dbReference>
<keyword evidence="1" id="KW-1185">Reference proteome</keyword>
<protein>
    <submittedName>
        <fullName evidence="2">Uncharacterized protein</fullName>
    </submittedName>
</protein>
<evidence type="ECO:0000313" key="2">
    <source>
        <dbReference type="WBParaSite" id="PgE461_g001_t02"/>
    </source>
</evidence>
<name>A0A915A3T5_PARUN</name>
<organism evidence="1 2">
    <name type="scientific">Parascaris univalens</name>
    <name type="common">Nematode worm</name>
    <dbReference type="NCBI Taxonomy" id="6257"/>
    <lineage>
        <taxon>Eukaryota</taxon>
        <taxon>Metazoa</taxon>
        <taxon>Ecdysozoa</taxon>
        <taxon>Nematoda</taxon>
        <taxon>Chromadorea</taxon>
        <taxon>Rhabditida</taxon>
        <taxon>Spirurina</taxon>
        <taxon>Ascaridomorpha</taxon>
        <taxon>Ascaridoidea</taxon>
        <taxon>Ascarididae</taxon>
        <taxon>Parascaris</taxon>
    </lineage>
</organism>
<sequence>MIFCSLTTTFQFTDWDLSALEGLPKLRHVFFEMNPCCGSDDYRFEVTKRVPKVSTQLHSIFKFKNPEVIAVIY</sequence>
<dbReference type="WBParaSite" id="PgE461_g001_t02">
    <property type="protein sequence ID" value="PgE461_g001_t02"/>
    <property type="gene ID" value="PgE461_g001"/>
</dbReference>
<dbReference type="AlphaFoldDB" id="A0A915A3T5"/>